<name>A0A1Y4SV35_9FIRM</name>
<dbReference type="AlphaFoldDB" id="A0A1Y4SV35"/>
<evidence type="ECO:0008006" key="3">
    <source>
        <dbReference type="Google" id="ProtNLM"/>
    </source>
</evidence>
<dbReference type="InterPro" id="IPR018755">
    <property type="entry name" value="Phage_Mu_Gp48"/>
</dbReference>
<protein>
    <recommendedName>
        <fullName evidence="3">DUF2313 domain-containing protein</fullName>
    </recommendedName>
</protein>
<dbReference type="RefSeq" id="WP_087359192.1">
    <property type="nucleotide sequence ID" value="NZ_NFLJ01000034.1"/>
</dbReference>
<evidence type="ECO:0000313" key="1">
    <source>
        <dbReference type="EMBL" id="OUQ33260.1"/>
    </source>
</evidence>
<gene>
    <name evidence="1" type="ORF">B5E75_11005</name>
</gene>
<organism evidence="1 2">
    <name type="scientific">Massilimicrobiota timonensis</name>
    <dbReference type="NCBI Taxonomy" id="1776392"/>
    <lineage>
        <taxon>Bacteria</taxon>
        <taxon>Bacillati</taxon>
        <taxon>Bacillota</taxon>
        <taxon>Erysipelotrichia</taxon>
        <taxon>Erysipelotrichales</taxon>
        <taxon>Erysipelotrichaceae</taxon>
        <taxon>Massilimicrobiota</taxon>
    </lineage>
</organism>
<comment type="caution">
    <text evidence="1">The sequence shown here is derived from an EMBL/GenBank/DDBJ whole genome shotgun (WGS) entry which is preliminary data.</text>
</comment>
<dbReference type="OrthoDB" id="1851194at2"/>
<dbReference type="Pfam" id="PF10076">
    <property type="entry name" value="Phage_Mu_Gp48"/>
    <property type="match status" value="1"/>
</dbReference>
<accession>A0A1Y4SV35</accession>
<keyword evidence="2" id="KW-1185">Reference proteome</keyword>
<dbReference type="EMBL" id="NFLJ01000034">
    <property type="protein sequence ID" value="OUQ33260.1"/>
    <property type="molecule type" value="Genomic_DNA"/>
</dbReference>
<dbReference type="Proteomes" id="UP000195305">
    <property type="component" value="Unassembled WGS sequence"/>
</dbReference>
<reference evidence="1 2" key="1">
    <citation type="journal article" date="2018" name="BMC Genomics">
        <title>Whole genome sequencing and function prediction of 133 gut anaerobes isolated from chicken caecum in pure cultures.</title>
        <authorList>
            <person name="Medvecky M."/>
            <person name="Cejkova D."/>
            <person name="Polansky O."/>
            <person name="Karasova D."/>
            <person name="Kubasova T."/>
            <person name="Cizek A."/>
            <person name="Rychlik I."/>
        </authorList>
    </citation>
    <scope>NUCLEOTIDE SEQUENCE [LARGE SCALE GENOMIC DNA]</scope>
    <source>
        <strain evidence="1 2">An13</strain>
    </source>
</reference>
<sequence length="260" mass="29938">MARKINIIEYLPEFLQKYLQLKLICEAENVVFQEALNEIGIINDNQFILTANSQGLKRFEKMFGIVASNNDSLDVRRAKLLLKWNDNIAYTYTNFLKNLDIICGEKNYITEEHFSDYLLKIVTFLYGYGQVNQVEELIKTMIPCNIVIKSENKMNFDICGSAEIKCSYSRIDVVNNSDDHKYSFNVNCQAVVKGGYVETEVINADDSIKHNITNNSNLYVLTSNNSIETINNSDDIKENINIEMENEFIGITNFIEKTER</sequence>
<evidence type="ECO:0000313" key="2">
    <source>
        <dbReference type="Proteomes" id="UP000195305"/>
    </source>
</evidence>
<proteinExistence type="predicted"/>